<evidence type="ECO:0000313" key="4">
    <source>
        <dbReference type="Proteomes" id="UP000807469"/>
    </source>
</evidence>
<evidence type="ECO:0000256" key="2">
    <source>
        <dbReference type="SAM" id="Phobius"/>
    </source>
</evidence>
<comment type="caution">
    <text evidence="3">The sequence shown here is derived from an EMBL/GenBank/DDBJ whole genome shotgun (WGS) entry which is preliminary data.</text>
</comment>
<keyword evidence="2" id="KW-1133">Transmembrane helix</keyword>
<evidence type="ECO:0000256" key="1">
    <source>
        <dbReference type="SAM" id="MobiDB-lite"/>
    </source>
</evidence>
<feature type="region of interest" description="Disordered" evidence="1">
    <location>
        <begin position="209"/>
        <end position="256"/>
    </location>
</feature>
<protein>
    <submittedName>
        <fullName evidence="3">Uncharacterized protein</fullName>
    </submittedName>
</protein>
<feature type="transmembrane region" description="Helical" evidence="2">
    <location>
        <begin position="56"/>
        <end position="78"/>
    </location>
</feature>
<proteinExistence type="predicted"/>
<organism evidence="3 4">
    <name type="scientific">Pholiota conissans</name>
    <dbReference type="NCBI Taxonomy" id="109636"/>
    <lineage>
        <taxon>Eukaryota</taxon>
        <taxon>Fungi</taxon>
        <taxon>Dikarya</taxon>
        <taxon>Basidiomycota</taxon>
        <taxon>Agaricomycotina</taxon>
        <taxon>Agaricomycetes</taxon>
        <taxon>Agaricomycetidae</taxon>
        <taxon>Agaricales</taxon>
        <taxon>Agaricineae</taxon>
        <taxon>Strophariaceae</taxon>
        <taxon>Pholiota</taxon>
    </lineage>
</organism>
<gene>
    <name evidence="3" type="ORF">BDN70DRAFT_917078</name>
</gene>
<keyword evidence="2" id="KW-0812">Transmembrane</keyword>
<sequence length="367" mass="40667">MAIQFWSWIFIIQTMLVRPGYASVGHNYEALARRALGKVFIRDDLTETEVTSRNTFTALAITASILLIVGLVGLFLVIQRSKKQAKVSEPESQVAATDAKPSWWMVEGKSEKMDWWRLSHRFDSTEVPAVDTSKPIEGGRIARLKAAIQKQSAKKQKPIIPMYRSNTPSPTDSLGLPMQTNANIEPKYPEALERGFRAPIYPPRIPPLVFGDKPTKPSPTTPPRALLTSGQRATLSRGARSGAPRSPAVKRRDWLQRHSRHPFLPLKASDAQLKISSPTPLAYIDTANPKLTYAPSLERPRAAPLPPTGPRDSYRPPVPPKARKLYPPTPLNLLALQDNRQPLSAARVRMGLPASPRPIIRSSNSAI</sequence>
<name>A0A9P5ZE19_9AGAR</name>
<dbReference type="EMBL" id="MU155136">
    <property type="protein sequence ID" value="KAF9485428.1"/>
    <property type="molecule type" value="Genomic_DNA"/>
</dbReference>
<reference evidence="3" key="1">
    <citation type="submission" date="2020-11" db="EMBL/GenBank/DDBJ databases">
        <authorList>
            <consortium name="DOE Joint Genome Institute"/>
            <person name="Ahrendt S."/>
            <person name="Riley R."/>
            <person name="Andreopoulos W."/>
            <person name="Labutti K."/>
            <person name="Pangilinan J."/>
            <person name="Ruiz-Duenas F.J."/>
            <person name="Barrasa J.M."/>
            <person name="Sanchez-Garcia M."/>
            <person name="Camarero S."/>
            <person name="Miyauchi S."/>
            <person name="Serrano A."/>
            <person name="Linde D."/>
            <person name="Babiker R."/>
            <person name="Drula E."/>
            <person name="Ayuso-Fernandez I."/>
            <person name="Pacheco R."/>
            <person name="Padilla G."/>
            <person name="Ferreira P."/>
            <person name="Barriuso J."/>
            <person name="Kellner H."/>
            <person name="Castanera R."/>
            <person name="Alfaro M."/>
            <person name="Ramirez L."/>
            <person name="Pisabarro A.G."/>
            <person name="Kuo A."/>
            <person name="Tritt A."/>
            <person name="Lipzen A."/>
            <person name="He G."/>
            <person name="Yan M."/>
            <person name="Ng V."/>
            <person name="Cullen D."/>
            <person name="Martin F."/>
            <person name="Rosso M.-N."/>
            <person name="Henrissat B."/>
            <person name="Hibbett D."/>
            <person name="Martinez A.T."/>
            <person name="Grigoriev I.V."/>
        </authorList>
    </citation>
    <scope>NUCLEOTIDE SEQUENCE</scope>
    <source>
        <strain evidence="3">CIRM-BRFM 674</strain>
    </source>
</reference>
<dbReference type="Proteomes" id="UP000807469">
    <property type="component" value="Unassembled WGS sequence"/>
</dbReference>
<keyword evidence="2" id="KW-0472">Membrane</keyword>
<evidence type="ECO:0000313" key="3">
    <source>
        <dbReference type="EMBL" id="KAF9485428.1"/>
    </source>
</evidence>
<feature type="region of interest" description="Disordered" evidence="1">
    <location>
        <begin position="295"/>
        <end position="326"/>
    </location>
</feature>
<keyword evidence="4" id="KW-1185">Reference proteome</keyword>
<dbReference type="OrthoDB" id="2962799at2759"/>
<dbReference type="AlphaFoldDB" id="A0A9P5ZE19"/>
<accession>A0A9P5ZE19</accession>